<protein>
    <submittedName>
        <fullName evidence="2">Uncharacterized protein</fullName>
    </submittedName>
</protein>
<organism evidence="2 3">
    <name type="scientific">Pseudoalteromonas phenolica</name>
    <dbReference type="NCBI Taxonomy" id="161398"/>
    <lineage>
        <taxon>Bacteria</taxon>
        <taxon>Pseudomonadati</taxon>
        <taxon>Pseudomonadota</taxon>
        <taxon>Gammaproteobacteria</taxon>
        <taxon>Alteromonadales</taxon>
        <taxon>Pseudoalteromonadaceae</taxon>
        <taxon>Pseudoalteromonas</taxon>
    </lineage>
</organism>
<feature type="transmembrane region" description="Helical" evidence="1">
    <location>
        <begin position="6"/>
        <end position="24"/>
    </location>
</feature>
<dbReference type="AlphaFoldDB" id="A0A5R9Q0U6"/>
<dbReference type="EMBL" id="PPSW01000017">
    <property type="protein sequence ID" value="TLX46778.1"/>
    <property type="molecule type" value="Genomic_DNA"/>
</dbReference>
<sequence length="82" mass="8793">MVDNYLEIALIFALALNIIVTLMVAKSDSFDKAQKVAQIVIIWAVPVVASIGILIFILSDRDPKLPASPSGAGVNEKVSQLE</sequence>
<accession>A0A5R9Q0U6</accession>
<dbReference type="Proteomes" id="UP000309186">
    <property type="component" value="Unassembled WGS sequence"/>
</dbReference>
<evidence type="ECO:0000313" key="2">
    <source>
        <dbReference type="EMBL" id="TLX46778.1"/>
    </source>
</evidence>
<name>A0A5R9Q0U6_9GAMM</name>
<dbReference type="OrthoDB" id="6272845at2"/>
<keyword evidence="1" id="KW-0812">Transmembrane</keyword>
<comment type="caution">
    <text evidence="2">The sequence shown here is derived from an EMBL/GenBank/DDBJ whole genome shotgun (WGS) entry which is preliminary data.</text>
</comment>
<feature type="transmembrane region" description="Helical" evidence="1">
    <location>
        <begin position="36"/>
        <end position="58"/>
    </location>
</feature>
<keyword evidence="1" id="KW-1133">Transmembrane helix</keyword>
<keyword evidence="1" id="KW-0472">Membrane</keyword>
<evidence type="ECO:0000313" key="3">
    <source>
        <dbReference type="Proteomes" id="UP000309186"/>
    </source>
</evidence>
<dbReference type="RefSeq" id="WP_138481842.1">
    <property type="nucleotide sequence ID" value="NZ_PPSW01000017.1"/>
</dbReference>
<gene>
    <name evidence="2" type="ORF">C1E24_12295</name>
</gene>
<evidence type="ECO:0000256" key="1">
    <source>
        <dbReference type="SAM" id="Phobius"/>
    </source>
</evidence>
<reference evidence="2 3" key="1">
    <citation type="submission" date="2018-01" db="EMBL/GenBank/DDBJ databases">
        <title>Co-occurrence of chitin degradation, pigmentation and bioactivity in marine Pseudoalteromonas.</title>
        <authorList>
            <person name="Paulsen S."/>
            <person name="Gram L."/>
            <person name="Machado H."/>
        </authorList>
    </citation>
    <scope>NUCLEOTIDE SEQUENCE [LARGE SCALE GENOMIC DNA]</scope>
    <source>
        <strain evidence="2 3">S3663</strain>
    </source>
</reference>
<proteinExistence type="predicted"/>